<dbReference type="AlphaFoldDB" id="A0A542EMS1"/>
<evidence type="ECO:0000313" key="3">
    <source>
        <dbReference type="Proteomes" id="UP000316298"/>
    </source>
</evidence>
<dbReference type="OrthoDB" id="4855658at2"/>
<accession>A0A542EMS1</accession>
<dbReference type="Proteomes" id="UP000316298">
    <property type="component" value="Unassembled WGS sequence"/>
</dbReference>
<reference evidence="2 3" key="1">
    <citation type="submission" date="2019-06" db="EMBL/GenBank/DDBJ databases">
        <title>Sequencing the genomes of 1000 actinobacteria strains.</title>
        <authorList>
            <person name="Klenk H.-P."/>
        </authorList>
    </citation>
    <scope>NUCLEOTIDE SEQUENCE [LARGE SCALE GENOMIC DNA]</scope>
    <source>
        <strain evidence="2 3">DSM 17305</strain>
    </source>
</reference>
<evidence type="ECO:0000313" key="2">
    <source>
        <dbReference type="EMBL" id="TQJ16516.1"/>
    </source>
</evidence>
<dbReference type="EMBL" id="VFMM01000001">
    <property type="protein sequence ID" value="TQJ16516.1"/>
    <property type="molecule type" value="Genomic_DNA"/>
</dbReference>
<keyword evidence="1" id="KW-1133">Transmembrane helix</keyword>
<gene>
    <name evidence="2" type="ORF">FB475_0615</name>
</gene>
<evidence type="ECO:0000256" key="1">
    <source>
        <dbReference type="SAM" id="Phobius"/>
    </source>
</evidence>
<dbReference type="RefSeq" id="WP_141852311.1">
    <property type="nucleotide sequence ID" value="NZ_BAAAKA010000013.1"/>
</dbReference>
<comment type="caution">
    <text evidence="2">The sequence shown here is derived from an EMBL/GenBank/DDBJ whole genome shotgun (WGS) entry which is preliminary data.</text>
</comment>
<sequence>MRREDVPPLLLQAGAELPEPDLADAAWAGGLKTRRRRRRAVLIGVLLVIVALIVLSIVIEAG</sequence>
<protein>
    <submittedName>
        <fullName evidence="2">Uncharacterized protein</fullName>
    </submittedName>
</protein>
<feature type="transmembrane region" description="Helical" evidence="1">
    <location>
        <begin position="40"/>
        <end position="59"/>
    </location>
</feature>
<proteinExistence type="predicted"/>
<name>A0A542EMS1_9ACTN</name>
<organism evidence="2 3">
    <name type="scientific">Kribbella jejuensis</name>
    <dbReference type="NCBI Taxonomy" id="236068"/>
    <lineage>
        <taxon>Bacteria</taxon>
        <taxon>Bacillati</taxon>
        <taxon>Actinomycetota</taxon>
        <taxon>Actinomycetes</taxon>
        <taxon>Propionibacteriales</taxon>
        <taxon>Kribbellaceae</taxon>
        <taxon>Kribbella</taxon>
    </lineage>
</organism>
<keyword evidence="1" id="KW-0812">Transmembrane</keyword>
<keyword evidence="3" id="KW-1185">Reference proteome</keyword>
<keyword evidence="1" id="KW-0472">Membrane</keyword>